<keyword evidence="3" id="KW-1185">Reference proteome</keyword>
<dbReference type="Proteomes" id="UP000815846">
    <property type="component" value="Unassembled WGS sequence"/>
</dbReference>
<dbReference type="Gene3D" id="3.60.40.10">
    <property type="entry name" value="PPM-type phosphatase domain"/>
    <property type="match status" value="1"/>
</dbReference>
<organism evidence="2 3">
    <name type="scientific">Colwellia echini</name>
    <dbReference type="NCBI Taxonomy" id="1982103"/>
    <lineage>
        <taxon>Bacteria</taxon>
        <taxon>Pseudomonadati</taxon>
        <taxon>Pseudomonadota</taxon>
        <taxon>Gammaproteobacteria</taxon>
        <taxon>Alteromonadales</taxon>
        <taxon>Colwelliaceae</taxon>
        <taxon>Colwellia</taxon>
    </lineage>
</organism>
<dbReference type="PROSITE" id="PS51746">
    <property type="entry name" value="PPM_2"/>
    <property type="match status" value="1"/>
</dbReference>
<dbReference type="SMART" id="SM00332">
    <property type="entry name" value="PP2Cc"/>
    <property type="match status" value="1"/>
</dbReference>
<feature type="domain" description="PPM-type phosphatase" evidence="1">
    <location>
        <begin position="14"/>
        <end position="245"/>
    </location>
</feature>
<evidence type="ECO:0000259" key="1">
    <source>
        <dbReference type="PROSITE" id="PS51746"/>
    </source>
</evidence>
<dbReference type="EMBL" id="PJAI02000010">
    <property type="protein sequence ID" value="TYK65434.1"/>
    <property type="molecule type" value="Genomic_DNA"/>
</dbReference>
<dbReference type="SUPFAM" id="SSF81606">
    <property type="entry name" value="PP2C-like"/>
    <property type="match status" value="1"/>
</dbReference>
<reference evidence="2 3" key="1">
    <citation type="submission" date="2019-08" db="EMBL/GenBank/DDBJ databases">
        <title>Microbe sample from Colwellia echini.</title>
        <authorList>
            <person name="Christiansen L."/>
            <person name="Pathiraja D."/>
            <person name="Schultz-Johansen M."/>
            <person name="Choi I.-G."/>
            <person name="Stougaard P."/>
        </authorList>
    </citation>
    <scope>NUCLEOTIDE SEQUENCE [LARGE SCALE GENOMIC DNA]</scope>
    <source>
        <strain evidence="2 3">A3</strain>
    </source>
</reference>
<evidence type="ECO:0000313" key="3">
    <source>
        <dbReference type="Proteomes" id="UP000815846"/>
    </source>
</evidence>
<protein>
    <submittedName>
        <fullName evidence="2">Serine/threonine-protein phosphatase</fullName>
    </submittedName>
</protein>
<sequence length="252" mass="27647">MNDITVRRPLTWVSEGATDVGTVRPLNEDSFLCQPEICLWTVADGMGGHDGGSVASQMIVENLSRLQSKANLDNFVTDIENTVTDANNRLLEYSKVELNGRIIGSTFVSLLIKGNIGVCLWAGDSRLYRFRQNKLSQISRDHSHVAELVSEGLISEEEAKNHPEANVITRAVGTSERLDIDVDVFDVRVGDLFLLCSDGLYNAVTDDEIMQCLRESALDSSVNQLIQTALNNKASDNVSVVLVKGIHQNVSV</sequence>
<proteinExistence type="predicted"/>
<dbReference type="PANTHER" id="PTHR13832:SF827">
    <property type="entry name" value="PROTEIN PHOSPHATASE 1L"/>
    <property type="match status" value="1"/>
</dbReference>
<gene>
    <name evidence="2" type="ORF">CWS31_010075</name>
</gene>
<dbReference type="InterPro" id="IPR001932">
    <property type="entry name" value="PPM-type_phosphatase-like_dom"/>
</dbReference>
<dbReference type="Pfam" id="PF13672">
    <property type="entry name" value="PP2C_2"/>
    <property type="match status" value="1"/>
</dbReference>
<dbReference type="PANTHER" id="PTHR13832">
    <property type="entry name" value="PROTEIN PHOSPHATASE 2C"/>
    <property type="match status" value="1"/>
</dbReference>
<dbReference type="CDD" id="cd00143">
    <property type="entry name" value="PP2Cc"/>
    <property type="match status" value="1"/>
</dbReference>
<dbReference type="RefSeq" id="WP_101344954.1">
    <property type="nucleotide sequence ID" value="NZ_PJAI02000010.1"/>
</dbReference>
<dbReference type="SMART" id="SM00331">
    <property type="entry name" value="PP2C_SIG"/>
    <property type="match status" value="1"/>
</dbReference>
<evidence type="ECO:0000313" key="2">
    <source>
        <dbReference type="EMBL" id="TYK65434.1"/>
    </source>
</evidence>
<name>A0ABY3MW74_9GAMM</name>
<comment type="caution">
    <text evidence="2">The sequence shown here is derived from an EMBL/GenBank/DDBJ whole genome shotgun (WGS) entry which is preliminary data.</text>
</comment>
<dbReference type="InterPro" id="IPR036457">
    <property type="entry name" value="PPM-type-like_dom_sf"/>
</dbReference>
<accession>A0ABY3MW74</accession>
<dbReference type="InterPro" id="IPR015655">
    <property type="entry name" value="PP2C"/>
</dbReference>